<accession>A0AAN8F886</accession>
<evidence type="ECO:0000313" key="2">
    <source>
        <dbReference type="EMBL" id="KAK5974861.1"/>
    </source>
</evidence>
<dbReference type="AlphaFoldDB" id="A0AAN8F886"/>
<keyword evidence="3" id="KW-1185">Reference proteome</keyword>
<dbReference type="Proteomes" id="UP001331761">
    <property type="component" value="Unassembled WGS sequence"/>
</dbReference>
<dbReference type="Gene3D" id="3.80.20.20">
    <property type="entry name" value="Receptor L-domain"/>
    <property type="match status" value="1"/>
</dbReference>
<dbReference type="InterPro" id="IPR036941">
    <property type="entry name" value="Rcpt_L-dom_sf"/>
</dbReference>
<feature type="domain" description="Receptor L-domain" evidence="1">
    <location>
        <begin position="196"/>
        <end position="252"/>
    </location>
</feature>
<sequence>KPGFSSSGPTLRILNNPKLERILIPSLNFGKQQKPIVVSIRGNPKLDQDALDVWSDKISSDSKLDLQEVGECGLPKEFTSFDDIKGCSSVYGPLVINSKSPARFSTDGVGNFNYTGCIQIKNSSLEDYTFLEKFKNFVPIAECNQYIIGNKNLCIEKFDMFLTVFKGIKVYDNKNSCEKNCLGGEATNEFLKRISKCKTVHGDLHITGWMYKPRYIKSLQSIEEITGKLYIVNNIGISELNEFSSLKYVGNKSSELYIKNF</sequence>
<reference evidence="2 3" key="1">
    <citation type="submission" date="2019-10" db="EMBL/GenBank/DDBJ databases">
        <title>Assembly and Annotation for the nematode Trichostrongylus colubriformis.</title>
        <authorList>
            <person name="Martin J."/>
        </authorList>
    </citation>
    <scope>NUCLEOTIDE SEQUENCE [LARGE SCALE GENOMIC DNA]</scope>
    <source>
        <strain evidence="2">G859</strain>
        <tissue evidence="2">Whole worm</tissue>
    </source>
</reference>
<gene>
    <name evidence="2" type="ORF">GCK32_017234</name>
</gene>
<protein>
    <recommendedName>
        <fullName evidence="1">Receptor L-domain domain-containing protein</fullName>
    </recommendedName>
</protein>
<dbReference type="Pfam" id="PF01030">
    <property type="entry name" value="Recep_L_domain"/>
    <property type="match status" value="1"/>
</dbReference>
<dbReference type="EMBL" id="WIXE01013728">
    <property type="protein sequence ID" value="KAK5974861.1"/>
    <property type="molecule type" value="Genomic_DNA"/>
</dbReference>
<feature type="non-terminal residue" evidence="2">
    <location>
        <position position="1"/>
    </location>
</feature>
<dbReference type="PANTHER" id="PTHR21662:SF59">
    <property type="entry name" value="RECEPTOR PROTEIN-TYROSINE KINASE"/>
    <property type="match status" value="1"/>
</dbReference>
<proteinExistence type="predicted"/>
<name>A0AAN8F886_TRICO</name>
<dbReference type="PANTHER" id="PTHR21662">
    <property type="entry name" value="RECEPTOR PROTEIN-TYROSINE KINASE"/>
    <property type="match status" value="1"/>
</dbReference>
<evidence type="ECO:0000313" key="3">
    <source>
        <dbReference type="Proteomes" id="UP001331761"/>
    </source>
</evidence>
<dbReference type="InterPro" id="IPR000494">
    <property type="entry name" value="Rcpt_L-dom"/>
</dbReference>
<comment type="caution">
    <text evidence="2">The sequence shown here is derived from an EMBL/GenBank/DDBJ whole genome shotgun (WGS) entry which is preliminary data.</text>
</comment>
<dbReference type="SUPFAM" id="SSF52058">
    <property type="entry name" value="L domain-like"/>
    <property type="match status" value="2"/>
</dbReference>
<evidence type="ECO:0000259" key="1">
    <source>
        <dbReference type="Pfam" id="PF01030"/>
    </source>
</evidence>
<dbReference type="InterPro" id="IPR053079">
    <property type="entry name" value="SPS2_domain"/>
</dbReference>
<organism evidence="2 3">
    <name type="scientific">Trichostrongylus colubriformis</name>
    <name type="common">Black scour worm</name>
    <dbReference type="NCBI Taxonomy" id="6319"/>
    <lineage>
        <taxon>Eukaryota</taxon>
        <taxon>Metazoa</taxon>
        <taxon>Ecdysozoa</taxon>
        <taxon>Nematoda</taxon>
        <taxon>Chromadorea</taxon>
        <taxon>Rhabditida</taxon>
        <taxon>Rhabditina</taxon>
        <taxon>Rhabditomorpha</taxon>
        <taxon>Strongyloidea</taxon>
        <taxon>Trichostrongylidae</taxon>
        <taxon>Trichostrongylus</taxon>
    </lineage>
</organism>